<dbReference type="Proteomes" id="UP001263852">
    <property type="component" value="Unassembled WGS sequence"/>
</dbReference>
<evidence type="ECO:0000313" key="1">
    <source>
        <dbReference type="EMBL" id="MDT7040196.1"/>
    </source>
</evidence>
<sequence>MKMRSDLLREFKSMSALFQRCQPALEAGIGRSSLTNSKLTTASILMYIPYAISSLCEKLSLYGESNSSIYQYNYHKNGPAHRQLTSKQRLLPYKNN</sequence>
<dbReference type="RefSeq" id="WP_146127356.1">
    <property type="nucleotide sequence ID" value="NZ_CP016491.1"/>
</dbReference>
<organism evidence="1 2">
    <name type="scientific">Lactiplantibacillus pentosus</name>
    <name type="common">Lactobacillus pentosus</name>
    <dbReference type="NCBI Taxonomy" id="1589"/>
    <lineage>
        <taxon>Bacteria</taxon>
        <taxon>Bacillati</taxon>
        <taxon>Bacillota</taxon>
        <taxon>Bacilli</taxon>
        <taxon>Lactobacillales</taxon>
        <taxon>Lactobacillaceae</taxon>
        <taxon>Lactiplantibacillus</taxon>
    </lineage>
</organism>
<accession>A0AAW8WJP5</accession>
<gene>
    <name evidence="1" type="ORF">RI555_14715</name>
</gene>
<name>A0AAW8WJP5_LACPE</name>
<comment type="caution">
    <text evidence="1">The sequence shown here is derived from an EMBL/GenBank/DDBJ whole genome shotgun (WGS) entry which is preliminary data.</text>
</comment>
<protein>
    <submittedName>
        <fullName evidence="1">Uncharacterized protein</fullName>
    </submittedName>
</protein>
<dbReference type="EMBL" id="JAVLAO010000001">
    <property type="protein sequence ID" value="MDT7040196.1"/>
    <property type="molecule type" value="Genomic_DNA"/>
</dbReference>
<proteinExistence type="predicted"/>
<reference evidence="1" key="1">
    <citation type="submission" date="2023-08" db="EMBL/GenBank/DDBJ databases">
        <authorList>
            <person name="Page C.A."/>
            <person name="Perez-Diaz I.M."/>
        </authorList>
    </citation>
    <scope>NUCLEOTIDE SEQUENCE</scope>
    <source>
        <strain evidence="1">1.8.9</strain>
    </source>
</reference>
<dbReference type="AlphaFoldDB" id="A0AAW8WJP5"/>
<evidence type="ECO:0000313" key="2">
    <source>
        <dbReference type="Proteomes" id="UP001263852"/>
    </source>
</evidence>